<gene>
    <name evidence="2" type="ORF">Naga_100053g23</name>
</gene>
<evidence type="ECO:0000313" key="3">
    <source>
        <dbReference type="Proteomes" id="UP000019335"/>
    </source>
</evidence>
<accession>W7TSK9</accession>
<dbReference type="AlphaFoldDB" id="W7TSK9"/>
<dbReference type="SUPFAM" id="SSF53474">
    <property type="entry name" value="alpha/beta-Hydrolases"/>
    <property type="match status" value="1"/>
</dbReference>
<dbReference type="EMBL" id="AZIL01001690">
    <property type="protein sequence ID" value="EWM23334.1"/>
    <property type="molecule type" value="Genomic_DNA"/>
</dbReference>
<feature type="region of interest" description="Disordered" evidence="1">
    <location>
        <begin position="99"/>
        <end position="137"/>
    </location>
</feature>
<dbReference type="InterPro" id="IPR003386">
    <property type="entry name" value="LACT/PDAT_acylTrfase"/>
</dbReference>
<dbReference type="InterPro" id="IPR029058">
    <property type="entry name" value="AB_hydrolase_fold"/>
</dbReference>
<evidence type="ECO:0000313" key="2">
    <source>
        <dbReference type="EMBL" id="EWM23334.1"/>
    </source>
</evidence>
<dbReference type="GO" id="GO:0006629">
    <property type="term" value="P:lipid metabolic process"/>
    <property type="evidence" value="ECO:0007669"/>
    <property type="project" value="InterPro"/>
</dbReference>
<organism evidence="2 3">
    <name type="scientific">Nannochloropsis gaditana</name>
    <dbReference type="NCBI Taxonomy" id="72520"/>
    <lineage>
        <taxon>Eukaryota</taxon>
        <taxon>Sar</taxon>
        <taxon>Stramenopiles</taxon>
        <taxon>Ochrophyta</taxon>
        <taxon>Eustigmatophyceae</taxon>
        <taxon>Eustigmatales</taxon>
        <taxon>Monodopsidaceae</taxon>
        <taxon>Nannochloropsis</taxon>
    </lineage>
</organism>
<evidence type="ECO:0000256" key="1">
    <source>
        <dbReference type="SAM" id="MobiDB-lite"/>
    </source>
</evidence>
<dbReference type="PANTHER" id="PTHR11440">
    <property type="entry name" value="LECITHIN-CHOLESTEROL ACYLTRANSFERASE-RELATED"/>
    <property type="match status" value="1"/>
</dbReference>
<dbReference type="Pfam" id="PF02450">
    <property type="entry name" value="LCAT"/>
    <property type="match status" value="1"/>
</dbReference>
<sequence>MISFFWSEVKDLGHTGLGGLYMWGQWPLPPLPQRAPSPQFSMPQYIESRRRHRTILRREDKRCWKKLVPPIFMLMLCAIGAQGQHQGHRALQWDQQAEDNPPLYRQGAPTGEATGNDAPSKPKTALNHGPAPPETDPLYLSRAQAVRESPGRDPVVVLNGLGGAGLKFRLRGAKPTRSYCRSWYARWHTAWILPRVLIPPVARCLMEFLTPVYDAEAGTFDSKPGVEVKVDGFGQIISLENLGPSMLPLRNFDYIHGFINFMMTELGYGPGLDLFAAPYDWRYSPDVLKEQGYFRDLRALVETAYVTAGKRRVHLMGHSLGGVVALAFLNEMPLEWKRRYIKSYLPVGSPFAGTVVNVMGACSGYNLGLPLAPSDLRDFEAQAPSGPWLFPQPSLWPPDEILVRTPNQSYTAHDYERLLTDLGLGEASLPVYRHVAPLYLETLVPPGIDVHVIHSQGNPTIASLVYNQSFNGSMAEIPSPPVLIYGPGDGTVPERSLMRPFFEWSPDESWRMTHHVLEGVNHMDICNFRGFFRVLTDILGNHVDRTPAPEAEALETAPDPWKTRLKSAWAPFQAAANYADEMVFGPS</sequence>
<dbReference type="Gene3D" id="3.40.50.1820">
    <property type="entry name" value="alpha/beta hydrolase"/>
    <property type="match status" value="1"/>
</dbReference>
<dbReference type="Proteomes" id="UP000019335">
    <property type="component" value="Chromosome 17"/>
</dbReference>
<comment type="caution">
    <text evidence="2">The sequence shown here is derived from an EMBL/GenBank/DDBJ whole genome shotgun (WGS) entry which is preliminary data.</text>
</comment>
<dbReference type="OrthoDB" id="186637at2759"/>
<reference evidence="2 3" key="1">
    <citation type="journal article" date="2014" name="Mol. Plant">
        <title>Chromosome Scale Genome Assembly and Transcriptome Profiling of Nannochloropsis gaditana in Nitrogen Depletion.</title>
        <authorList>
            <person name="Corteggiani Carpinelli E."/>
            <person name="Telatin A."/>
            <person name="Vitulo N."/>
            <person name="Forcato C."/>
            <person name="D'Angelo M."/>
            <person name="Schiavon R."/>
            <person name="Vezzi A."/>
            <person name="Giacometti G.M."/>
            <person name="Morosinotto T."/>
            <person name="Valle G."/>
        </authorList>
    </citation>
    <scope>NUCLEOTIDE SEQUENCE [LARGE SCALE GENOMIC DNA]</scope>
    <source>
        <strain evidence="2 3">B-31</strain>
    </source>
</reference>
<dbReference type="GO" id="GO:0008374">
    <property type="term" value="F:O-acyltransferase activity"/>
    <property type="evidence" value="ECO:0007669"/>
    <property type="project" value="InterPro"/>
</dbReference>
<keyword evidence="3" id="KW-1185">Reference proteome</keyword>
<protein>
    <submittedName>
        <fullName evidence="2">Group xv phospholipase a2</fullName>
    </submittedName>
</protein>
<name>W7TSK9_9STRA</name>
<proteinExistence type="predicted"/>